<evidence type="ECO:0000313" key="3">
    <source>
        <dbReference type="EMBL" id="KAK9712170.1"/>
    </source>
</evidence>
<feature type="region of interest" description="Disordered" evidence="2">
    <location>
        <begin position="1015"/>
        <end position="1041"/>
    </location>
</feature>
<name>A0ABR2W0C1_9FUNG</name>
<feature type="region of interest" description="Disordered" evidence="2">
    <location>
        <begin position="1055"/>
        <end position="1080"/>
    </location>
</feature>
<comment type="caution">
    <text evidence="3">The sequence shown here is derived from an EMBL/GenBank/DDBJ whole genome shotgun (WGS) entry which is preliminary data.</text>
</comment>
<gene>
    <name evidence="3" type="ORF">K7432_007315</name>
</gene>
<feature type="coiled-coil region" evidence="1">
    <location>
        <begin position="1363"/>
        <end position="1422"/>
    </location>
</feature>
<sequence length="1650" mass="190363">MSSITTEQMLESSTEASHLILRPTIDLSDCVQHVIHSIQINLDLISSTLQQPEDVKEISSEPIQVSIANNLQNILIEVEKCLLQPTGEVQIPSPNPPLVPLESPMEFHHTKDLLKQKAKNIRPLLDDFEQCFGLINVKPEDEVTLEHSPSITGQEKETPGLTLSNENPQSWLKSYTDQMDTLQIDLQSQVKKFERFISNDFTISEVERNQIKGQLLRFEDIMKKYIVQLFQYLQFDNSDQSTDSILSDVNKTIGIQTSEELSIVQLSHNKYVHHKVRISELYEELKSTKYQSELYQSSLMEAELREQEFTKAIFEFNEQIDMIQGRLYTSQQYTDLLENEVIKLSQRNEQLAKKQESEKFNITLQEIRDDFTREITNYKEKMIQLEEELETTLLHLKASEENVDHFYSIAGAWNKEFKQILQTLTIANKKELLLDSLISTMASLENVGNNEILSDLDHLESLRQQLCDTEANLKDVSSRKDQMAIELGDGQIHLQIVLENSSRLERQLELANIGQSYVDSIHQKLEMNELLVAKSNSESESEQLVLHTKTEELIDSVERDHLTPIQDIPILMADTNRQLEENKTSLFEAAQLKEVTEIVQSIAQDLGLQIDEKDAGILSLAPSLQDVREELLKLTKRAGHIEELTEVILEAETKEEEYIRAIFELSQEVIQAKQSQSDHEKITCLLESAIQEELASNKKICEEQRFEHLAKEKEYLSTVYSLNAELKEREKSLMESEKRVLLFEAHTEDTITLLKSNEQVISQLREELTNADMTEREYLQRFVELTKELDHTIHSLVEQQKQTHLFESSVNCKLLELEEMRLQNRDALHISRNEISTLESHIKQLEFSAGGLQSIVEMKELTIQNLQAQGNEGVKRLHDLTQALELQNVALHAHFDSILRLGIDIGHDSTQSNLLSILNSLPQKLQDWLVDNENQFRDQKILFTKQVEELESALIQCKLKITEQEKLLNTSLLREQEILERSRLLQIEDEKKLSNCTRQLEETLTELKTAQQSIDELQTEKSKSTQPFIDNLESDHQDDTNRASQSIDFNAISASTSEHDHDSAVALDDESESNEEQEINPNSVTKLAKQLSEAQAQVRTTQASYRDMDDQMELLHHKLKETKIQLASCDRSREAFAIFISDIGAMLGDPRSEIEDVITFFFKQEATLELKEETRRLAFGNFNSSTLSVVSRSNENLIKNDISYTSKESTRARASTFSGNTAQEFRKLRNELNIYANEIETLNAQKKDYEKQCHSFREAIVVSQTREGRLSREVQELRSRLEAHKVESMCALADLQTKYRESFMEVDVKNRQHIEELEKELFITKKRIVRLKEQVMLTEKVCTDAVALTEQLEIELARTWKEKRTAEKKLLESQQRCEDLNKDLRVKEIEALTQKQLYESKLKDLDLKVRNQAKSMTNAKREATHNSSEKRASFYQQLRSKWSGSTTEESRSIMEPRTINESEKGFQEEVDMHVTTNKLLQTELCEIQAKTVELELHKELLETQLSELRSLHDQSERTLTQLRREAEENQQATLVSLERAQAEKQSSARVELVTIQAERASQERIILELKKELCNLHDDQNQKTNELQIAKQEIEVLRRLSSTNAETRAVLEALTREKFNLETKVNELETQLDDILAKNVAFAMELAAVK</sequence>
<keyword evidence="4" id="KW-1185">Reference proteome</keyword>
<organism evidence="3 4">
    <name type="scientific">Basidiobolus ranarum</name>
    <dbReference type="NCBI Taxonomy" id="34480"/>
    <lineage>
        <taxon>Eukaryota</taxon>
        <taxon>Fungi</taxon>
        <taxon>Fungi incertae sedis</taxon>
        <taxon>Zoopagomycota</taxon>
        <taxon>Entomophthoromycotina</taxon>
        <taxon>Basidiobolomycetes</taxon>
        <taxon>Basidiobolales</taxon>
        <taxon>Basidiobolaceae</taxon>
        <taxon>Basidiobolus</taxon>
    </lineage>
</organism>
<feature type="coiled-coil region" evidence="1">
    <location>
        <begin position="624"/>
        <end position="661"/>
    </location>
</feature>
<accession>A0ABR2W0C1</accession>
<proteinExistence type="predicted"/>
<evidence type="ECO:0000256" key="1">
    <source>
        <dbReference type="SAM" id="Coils"/>
    </source>
</evidence>
<evidence type="ECO:0000313" key="4">
    <source>
        <dbReference type="Proteomes" id="UP001479436"/>
    </source>
</evidence>
<protein>
    <submittedName>
        <fullName evidence="3">Uncharacterized protein</fullName>
    </submittedName>
</protein>
<feature type="coiled-coil region" evidence="1">
    <location>
        <begin position="1225"/>
        <end position="1287"/>
    </location>
</feature>
<dbReference type="EMBL" id="JASJQH010007232">
    <property type="protein sequence ID" value="KAK9712170.1"/>
    <property type="molecule type" value="Genomic_DNA"/>
</dbReference>
<evidence type="ECO:0000256" key="2">
    <source>
        <dbReference type="SAM" id="MobiDB-lite"/>
    </source>
</evidence>
<dbReference type="Proteomes" id="UP001479436">
    <property type="component" value="Unassembled WGS sequence"/>
</dbReference>
<reference evidence="3 4" key="1">
    <citation type="submission" date="2023-04" db="EMBL/GenBank/DDBJ databases">
        <title>Genome of Basidiobolus ranarum AG-B5.</title>
        <authorList>
            <person name="Stajich J.E."/>
            <person name="Carter-House D."/>
            <person name="Gryganskyi A."/>
        </authorList>
    </citation>
    <scope>NUCLEOTIDE SEQUENCE [LARGE SCALE GENOMIC DNA]</scope>
    <source>
        <strain evidence="3 4">AG-B5</strain>
    </source>
</reference>
<feature type="coiled-coil region" evidence="1">
    <location>
        <begin position="334"/>
        <end position="402"/>
    </location>
</feature>
<feature type="compositionally biased region" description="Acidic residues" evidence="2">
    <location>
        <begin position="1067"/>
        <end position="1078"/>
    </location>
</feature>
<feature type="coiled-coil region" evidence="1">
    <location>
        <begin position="1498"/>
        <end position="1638"/>
    </location>
</feature>
<keyword evidence="1" id="KW-0175">Coiled coil</keyword>